<gene>
    <name evidence="2" type="ORF">METZ01_LOCUS482533</name>
</gene>
<reference evidence="2" key="1">
    <citation type="submission" date="2018-05" db="EMBL/GenBank/DDBJ databases">
        <authorList>
            <person name="Lanie J.A."/>
            <person name="Ng W.-L."/>
            <person name="Kazmierczak K.M."/>
            <person name="Andrzejewski T.M."/>
            <person name="Davidsen T.M."/>
            <person name="Wayne K.J."/>
            <person name="Tettelin H."/>
            <person name="Glass J.I."/>
            <person name="Rusch D."/>
            <person name="Podicherti R."/>
            <person name="Tsui H.-C.T."/>
            <person name="Winkler M.E."/>
        </authorList>
    </citation>
    <scope>NUCLEOTIDE SEQUENCE</scope>
</reference>
<accession>A0A383CC98</accession>
<dbReference type="SMART" id="SM00470">
    <property type="entry name" value="ParB"/>
    <property type="match status" value="1"/>
</dbReference>
<name>A0A383CC98_9ZZZZ</name>
<evidence type="ECO:0000313" key="2">
    <source>
        <dbReference type="EMBL" id="SVE29679.1"/>
    </source>
</evidence>
<dbReference type="GO" id="GO:0007059">
    <property type="term" value="P:chromosome segregation"/>
    <property type="evidence" value="ECO:0007669"/>
    <property type="project" value="TreeGrafter"/>
</dbReference>
<dbReference type="SUPFAM" id="SSF110849">
    <property type="entry name" value="ParB/Sulfiredoxin"/>
    <property type="match status" value="1"/>
</dbReference>
<dbReference type="EMBL" id="UINC01207552">
    <property type="protein sequence ID" value="SVE29679.1"/>
    <property type="molecule type" value="Genomic_DNA"/>
</dbReference>
<dbReference type="AlphaFoldDB" id="A0A383CC98"/>
<feature type="non-terminal residue" evidence="2">
    <location>
        <position position="147"/>
    </location>
</feature>
<dbReference type="InterPro" id="IPR050336">
    <property type="entry name" value="Chromosome_partition/occlusion"/>
</dbReference>
<sequence length="147" mass="16184">MKHKANESLTDLLVPLDSLQPLENNPRVGNVDAIAASYDEFGQVKPIVIRENKNGKATVIAGNHQVQAAKKLGWTHIAAVALDADDKRAVAFALADNRTMELGHTDHTKAVDMIVEVVDEYDNLMSGLLWDDFEIALIREARAMKLP</sequence>
<organism evidence="2">
    <name type="scientific">marine metagenome</name>
    <dbReference type="NCBI Taxonomy" id="408172"/>
    <lineage>
        <taxon>unclassified sequences</taxon>
        <taxon>metagenomes</taxon>
        <taxon>ecological metagenomes</taxon>
    </lineage>
</organism>
<dbReference type="GO" id="GO:0005694">
    <property type="term" value="C:chromosome"/>
    <property type="evidence" value="ECO:0007669"/>
    <property type="project" value="TreeGrafter"/>
</dbReference>
<feature type="domain" description="ParB-like N-terminal" evidence="1">
    <location>
        <begin position="12"/>
        <end position="98"/>
    </location>
</feature>
<dbReference type="InterPro" id="IPR003115">
    <property type="entry name" value="ParB_N"/>
</dbReference>
<protein>
    <recommendedName>
        <fullName evidence="1">ParB-like N-terminal domain-containing protein</fullName>
    </recommendedName>
</protein>
<dbReference type="Pfam" id="PF02195">
    <property type="entry name" value="ParB_N"/>
    <property type="match status" value="1"/>
</dbReference>
<dbReference type="PANTHER" id="PTHR33375">
    <property type="entry name" value="CHROMOSOME-PARTITIONING PROTEIN PARB-RELATED"/>
    <property type="match status" value="1"/>
</dbReference>
<proteinExistence type="predicted"/>
<dbReference type="InterPro" id="IPR036086">
    <property type="entry name" value="ParB/Sulfiredoxin_sf"/>
</dbReference>
<evidence type="ECO:0000259" key="1">
    <source>
        <dbReference type="SMART" id="SM00470"/>
    </source>
</evidence>
<dbReference type="PANTHER" id="PTHR33375:SF1">
    <property type="entry name" value="CHROMOSOME-PARTITIONING PROTEIN PARB-RELATED"/>
    <property type="match status" value="1"/>
</dbReference>
<dbReference type="Gene3D" id="3.90.1530.10">
    <property type="entry name" value="Conserved hypothetical protein from pyrococcus furiosus pfu- 392566-001, ParB domain"/>
    <property type="match status" value="1"/>
</dbReference>